<name>A0A3N0VK63_9GAMM</name>
<dbReference type="SUPFAM" id="SSF51735">
    <property type="entry name" value="NAD(P)-binding Rossmann-fold domains"/>
    <property type="match status" value="1"/>
</dbReference>
<dbReference type="PANTHER" id="PTHR43639:SF1">
    <property type="entry name" value="SHORT-CHAIN DEHYDROGENASE_REDUCTASE FAMILY PROTEIN"/>
    <property type="match status" value="1"/>
</dbReference>
<dbReference type="AlphaFoldDB" id="A0A3N0VK63"/>
<dbReference type="Gene3D" id="3.40.50.720">
    <property type="entry name" value="NAD(P)-binding Rossmann-like Domain"/>
    <property type="match status" value="1"/>
</dbReference>
<organism evidence="3 4">
    <name type="scientific">Stagnimonas aquatica</name>
    <dbReference type="NCBI Taxonomy" id="2689987"/>
    <lineage>
        <taxon>Bacteria</taxon>
        <taxon>Pseudomonadati</taxon>
        <taxon>Pseudomonadota</taxon>
        <taxon>Gammaproteobacteria</taxon>
        <taxon>Nevskiales</taxon>
        <taxon>Nevskiaceae</taxon>
        <taxon>Stagnimonas</taxon>
    </lineage>
</organism>
<evidence type="ECO:0000313" key="3">
    <source>
        <dbReference type="EMBL" id="ROH93153.1"/>
    </source>
</evidence>
<accession>A0A3N0VK63</accession>
<dbReference type="EMBL" id="RJVO01000001">
    <property type="protein sequence ID" value="ROH93153.1"/>
    <property type="molecule type" value="Genomic_DNA"/>
</dbReference>
<keyword evidence="2" id="KW-0560">Oxidoreductase</keyword>
<gene>
    <name evidence="3" type="ORF">ED208_01065</name>
</gene>
<dbReference type="RefSeq" id="WP_123210006.1">
    <property type="nucleotide sequence ID" value="NZ_RJVO01000001.1"/>
</dbReference>
<dbReference type="InterPro" id="IPR020904">
    <property type="entry name" value="Sc_DH/Rdtase_CS"/>
</dbReference>
<comment type="similarity">
    <text evidence="1">Belongs to the short-chain dehydrogenases/reductases (SDR) family.</text>
</comment>
<proteinExistence type="inferred from homology"/>
<dbReference type="InterPro" id="IPR002347">
    <property type="entry name" value="SDR_fam"/>
</dbReference>
<sequence>MNEAPVALVTGAARRVGAAIVRRLHADGWRLAIHCGSSREEADALAAQLNTERPASAQVFSADLRREQAPAELIDAVRLRLGPPTALVNNASSYHPTPLASLTPAQIDELVATNLKAPLLLIQAALAAGALRQVVNLLDVHTRQQPRPGLSAYNAAKDGLWALTETLAVELAPAVRVNGVALGHIAAEVRAEPSEAERQDLIDKDAQLPHIPMRRFGTPAEVAAVVSWLLSEQAGYLAGAVIPVDGARRLV</sequence>
<dbReference type="InParanoid" id="A0A3N0VK63"/>
<protein>
    <submittedName>
        <fullName evidence="3">SDR family oxidoreductase</fullName>
    </submittedName>
</protein>
<dbReference type="PRINTS" id="PR00081">
    <property type="entry name" value="GDHRDH"/>
</dbReference>
<evidence type="ECO:0000256" key="1">
    <source>
        <dbReference type="ARBA" id="ARBA00006484"/>
    </source>
</evidence>
<evidence type="ECO:0000313" key="4">
    <source>
        <dbReference type="Proteomes" id="UP000282106"/>
    </source>
</evidence>
<reference evidence="3 4" key="1">
    <citation type="submission" date="2018-10" db="EMBL/GenBank/DDBJ databases">
        <authorList>
            <person name="Chen W.-M."/>
        </authorList>
    </citation>
    <scope>NUCLEOTIDE SEQUENCE [LARGE SCALE GENOMIC DNA]</scope>
    <source>
        <strain evidence="3 4">THS-13</strain>
    </source>
</reference>
<dbReference type="PROSITE" id="PS00061">
    <property type="entry name" value="ADH_SHORT"/>
    <property type="match status" value="1"/>
</dbReference>
<dbReference type="Proteomes" id="UP000282106">
    <property type="component" value="Unassembled WGS sequence"/>
</dbReference>
<dbReference type="PANTHER" id="PTHR43639">
    <property type="entry name" value="OXIDOREDUCTASE, SHORT-CHAIN DEHYDROGENASE/REDUCTASE FAMILY (AFU_ORTHOLOGUE AFUA_5G02870)"/>
    <property type="match status" value="1"/>
</dbReference>
<keyword evidence="4" id="KW-1185">Reference proteome</keyword>
<dbReference type="InterPro" id="IPR036291">
    <property type="entry name" value="NAD(P)-bd_dom_sf"/>
</dbReference>
<dbReference type="GO" id="GO:0016491">
    <property type="term" value="F:oxidoreductase activity"/>
    <property type="evidence" value="ECO:0007669"/>
    <property type="project" value="UniProtKB-KW"/>
</dbReference>
<comment type="caution">
    <text evidence="3">The sequence shown here is derived from an EMBL/GenBank/DDBJ whole genome shotgun (WGS) entry which is preliminary data.</text>
</comment>
<dbReference type="Pfam" id="PF13561">
    <property type="entry name" value="adh_short_C2"/>
    <property type="match status" value="1"/>
</dbReference>
<evidence type="ECO:0000256" key="2">
    <source>
        <dbReference type="ARBA" id="ARBA00023002"/>
    </source>
</evidence>